<protein>
    <recommendedName>
        <fullName evidence="2">Big-1 domain-containing protein</fullName>
    </recommendedName>
</protein>
<dbReference type="Proteomes" id="UP000430368">
    <property type="component" value="Chromosome"/>
</dbReference>
<dbReference type="RefSeq" id="WP_160029992.1">
    <property type="nucleotide sequence ID" value="NZ_CP041764.1"/>
</dbReference>
<dbReference type="EMBL" id="CP041764">
    <property type="protein sequence ID" value="QHA88020.1"/>
    <property type="molecule type" value="Genomic_DNA"/>
</dbReference>
<name>A0ABX6GP11_9GAMM</name>
<dbReference type="Gene3D" id="2.60.40.10">
    <property type="entry name" value="Immunoglobulins"/>
    <property type="match status" value="4"/>
</dbReference>
<dbReference type="PANTHER" id="PTHR39576">
    <property type="entry name" value="ATTACHING AND EFFACING PROTEIN HOMOLOG-RELATED-RELATED"/>
    <property type="match status" value="1"/>
</dbReference>
<evidence type="ECO:0000313" key="4">
    <source>
        <dbReference type="Proteomes" id="UP000430368"/>
    </source>
</evidence>
<dbReference type="PROSITE" id="PS51127">
    <property type="entry name" value="BIG1"/>
    <property type="match status" value="1"/>
</dbReference>
<dbReference type="SMART" id="SM00634">
    <property type="entry name" value="BID_1"/>
    <property type="match status" value="4"/>
</dbReference>
<evidence type="ECO:0000256" key="1">
    <source>
        <dbReference type="ARBA" id="ARBA00010116"/>
    </source>
</evidence>
<reference evidence="3 4" key="1">
    <citation type="submission" date="2019-07" db="EMBL/GenBank/DDBJ databases">
        <title>Serratia dokdonensis sp. nov., an elicitor of systemic resistance in Nicotiana Tabacum.</title>
        <authorList>
            <person name="Son J.-S."/>
            <person name="Hwang Y.-J."/>
            <person name="Lee S.-Y."/>
            <person name="Ghim S.-Y."/>
        </authorList>
    </citation>
    <scope>NUCLEOTIDE SEQUENCE [LARGE SCALE GENOMIC DNA]</scope>
    <source>
        <strain evidence="3 4">KUDC3025</strain>
    </source>
</reference>
<organism evidence="3 4">
    <name type="scientific">Serratia rhizosphaerae</name>
    <dbReference type="NCBI Taxonomy" id="2597702"/>
    <lineage>
        <taxon>Bacteria</taxon>
        <taxon>Pseudomonadati</taxon>
        <taxon>Pseudomonadota</taxon>
        <taxon>Gammaproteobacteria</taxon>
        <taxon>Enterobacterales</taxon>
        <taxon>Yersiniaceae</taxon>
        <taxon>Serratia</taxon>
    </lineage>
</organism>
<dbReference type="InterPro" id="IPR003344">
    <property type="entry name" value="Big_1_dom"/>
</dbReference>
<accession>A0ABX6GP11</accession>
<feature type="domain" description="Big-1" evidence="2">
    <location>
        <begin position="486"/>
        <end position="574"/>
    </location>
</feature>
<dbReference type="InterPro" id="IPR013783">
    <property type="entry name" value="Ig-like_fold"/>
</dbReference>
<sequence>MGYSTLASPLLPQMLDDGFISEVELVTAGGVSIVVNVYGNPKQGDYLALYWDGHFVSDLFLTSKNIDSAFPWASIVPEPLVTNGKHHAWFTAIDSYQNSSKSGISTAIVKRKHAGVLPPPSFPDAVENVIDNASVILNLGSHIHIPNTSDEFVKGANIEVYWAGFNEKNGFVSESVTIISHIITDSDIESGANVLVEPPFITAIDQGSAWASYAISPPLSLTQTISESASVKIDMDTMVQYPALLIPENNEGWIGCENVSDGVIVTVLGNPLFLTGSQITVYWQGYTLNGDIISNAVYEETHTLTEEEAKAGFDVQIPVTAMTPIQLGYAQLWYQVTEPSAIGISDYTYINIDNVHCAPLPPPVFNSAEEDNTIDREEVNNSDGTIMTIFWDNMQEGDNITTYWVGYTTTPDSPVPGSPWNTSRDVTAEDIAQGFAEFHVPADNIRIIGNGKALGYYKVLLASGGIAVSSNTEVYVMQANGDNATIGVIGIRKDNAKANGIDVNTVFATVKSDNILLPGQYVIFSTSNGATITSPVMTDENGVAETTLTNTVEGTAKTTAIINNSYLSTDVNFSESDMNDPESQVNFLGILKNNAEGNGIEENSVSALVIGKDGKQLSNQSVMFESDNGAIINSPIISDVYGFATTTLTNIVAGVSSITASVNNSTQTIDVMFTNSDDAIITDIDIKTNYAESDNISVDEIIVRVIGTNEKPLYGQSVIFSTDNEATVQSPKITDSDGEAITTITSPYTGNVKVIASVNGIGKSIYVDFKNIINAEIGVLGINNNNAKADGIDKNIVGVVIVGNDGLLSGQSVVFQTDNELVIDSPVMTDEAGYASSSITSNTPGKFTVIATINDSHKTIDINFI</sequence>
<proteinExistence type="inferred from homology"/>
<gene>
    <name evidence="3" type="ORF">FO014_14245</name>
</gene>
<evidence type="ECO:0000259" key="2">
    <source>
        <dbReference type="PROSITE" id="PS51127"/>
    </source>
</evidence>
<comment type="similarity">
    <text evidence="1">Belongs to the intimin/invasin family.</text>
</comment>
<dbReference type="SUPFAM" id="SSF49373">
    <property type="entry name" value="Invasin/intimin cell-adhesion fragments"/>
    <property type="match status" value="4"/>
</dbReference>
<dbReference type="PANTHER" id="PTHR39576:SF2">
    <property type="entry name" value="ATTACHING AND EFFACING PROTEIN HOMOLOG-RELATED"/>
    <property type="match status" value="1"/>
</dbReference>
<dbReference type="Pfam" id="PF02369">
    <property type="entry name" value="Big_1"/>
    <property type="match status" value="4"/>
</dbReference>
<dbReference type="InterPro" id="IPR008964">
    <property type="entry name" value="Invasin/intimin_cell_adhesion"/>
</dbReference>
<evidence type="ECO:0000313" key="3">
    <source>
        <dbReference type="EMBL" id="QHA88020.1"/>
    </source>
</evidence>
<dbReference type="InterPro" id="IPR051715">
    <property type="entry name" value="Intimin-Invasin_domain"/>
</dbReference>
<keyword evidence="4" id="KW-1185">Reference proteome</keyword>